<keyword evidence="1" id="KW-0812">Transmembrane</keyword>
<keyword evidence="1" id="KW-0472">Membrane</keyword>
<evidence type="ECO:0000313" key="2">
    <source>
        <dbReference type="EMBL" id="VYT82227.1"/>
    </source>
</evidence>
<accession>A0A6N2ZVT8</accession>
<protein>
    <submittedName>
        <fullName evidence="2">Uncharacterized protein</fullName>
    </submittedName>
</protein>
<proteinExistence type="predicted"/>
<dbReference type="EMBL" id="CACRUC010000014">
    <property type="protein sequence ID" value="VYT82227.1"/>
    <property type="molecule type" value="Genomic_DNA"/>
</dbReference>
<keyword evidence="1" id="KW-1133">Transmembrane helix</keyword>
<feature type="transmembrane region" description="Helical" evidence="1">
    <location>
        <begin position="6"/>
        <end position="26"/>
    </location>
</feature>
<sequence>MFLTFVLAIIWLFILIALIFLATLLVQDMTVQHHHPS</sequence>
<organism evidence="2">
    <name type="scientific">Streptococcus parasanguinis</name>
    <dbReference type="NCBI Taxonomy" id="1318"/>
    <lineage>
        <taxon>Bacteria</taxon>
        <taxon>Bacillati</taxon>
        <taxon>Bacillota</taxon>
        <taxon>Bacilli</taxon>
        <taxon>Lactobacillales</taxon>
        <taxon>Streptococcaceae</taxon>
        <taxon>Streptococcus</taxon>
    </lineage>
</organism>
<gene>
    <name evidence="2" type="ORF">SPLFYP13_00229</name>
</gene>
<reference evidence="2" key="1">
    <citation type="submission" date="2019-11" db="EMBL/GenBank/DDBJ databases">
        <authorList>
            <person name="Feng L."/>
        </authorList>
    </citation>
    <scope>NUCLEOTIDE SEQUENCE</scope>
    <source>
        <strain evidence="2">SparasanguinisLFYP13</strain>
    </source>
</reference>
<dbReference type="AlphaFoldDB" id="A0A6N2ZVT8"/>
<name>A0A6N2ZVT8_STRPA</name>
<evidence type="ECO:0000256" key="1">
    <source>
        <dbReference type="SAM" id="Phobius"/>
    </source>
</evidence>